<protein>
    <recommendedName>
        <fullName evidence="9">Beta-1,4-N-acetylgalactosaminyltransferase</fullName>
        <ecNumber evidence="9">2.4.1.244</ecNumber>
    </recommendedName>
</protein>
<evidence type="ECO:0000256" key="5">
    <source>
        <dbReference type="ARBA" id="ARBA00022968"/>
    </source>
</evidence>
<dbReference type="InterPro" id="IPR027791">
    <property type="entry name" value="Galactosyl_T_C"/>
</dbReference>
<dbReference type="PANTHER" id="PTHR12369">
    <property type="entry name" value="CHONDROITIN SYNTHASE"/>
    <property type="match status" value="1"/>
</dbReference>
<evidence type="ECO:0000313" key="12">
    <source>
        <dbReference type="Ensembl" id="ENSNMLP00000009724.1"/>
    </source>
</evidence>
<dbReference type="GO" id="GO:0032580">
    <property type="term" value="C:Golgi cisterna membrane"/>
    <property type="evidence" value="ECO:0007669"/>
    <property type="project" value="UniProtKB-SubCell"/>
</dbReference>
<keyword evidence="8" id="KW-0472">Membrane</keyword>
<dbReference type="Pfam" id="PF05679">
    <property type="entry name" value="CHGN"/>
    <property type="match status" value="1"/>
</dbReference>
<dbReference type="Pfam" id="PF02709">
    <property type="entry name" value="Glyco_transf_7C"/>
    <property type="match status" value="1"/>
</dbReference>
<comment type="function">
    <text evidence="9">Transfers N-acetylgalactosamine (GalNAc) from UDP-GalNAc to N-acetylglucosamine-beta-benzyl with a beta-1,4-linkage to form N,N'-diacetyllactosediamine, GalNAc-beta-1,4-GlcNAc structures in N-linked glycans and probably O-linked glycans.</text>
</comment>
<comment type="subcellular location">
    <subcellularLocation>
        <location evidence="1 9">Golgi apparatus</location>
        <location evidence="1 9">Golgi stack membrane</location>
        <topology evidence="1 9">Single-pass type II membrane protein</topology>
    </subcellularLocation>
</comment>
<proteinExistence type="inferred from homology"/>
<dbReference type="InterPro" id="IPR051227">
    <property type="entry name" value="CS_glycosyltransferase"/>
</dbReference>
<evidence type="ECO:0000256" key="8">
    <source>
        <dbReference type="ARBA" id="ARBA00023136"/>
    </source>
</evidence>
<dbReference type="EC" id="2.4.1.244" evidence="9"/>
<feature type="domain" description="PA14" evidence="11">
    <location>
        <begin position="38"/>
        <end position="201"/>
    </location>
</feature>
<comment type="similarity">
    <text evidence="2 9">Belongs to the chondroitin N-acetylgalactosaminyltransferase family.</text>
</comment>
<dbReference type="InterPro" id="IPR037524">
    <property type="entry name" value="PA14/GLEYA"/>
</dbReference>
<dbReference type="InterPro" id="IPR008428">
    <property type="entry name" value="Chond_GalNAc"/>
</dbReference>
<evidence type="ECO:0000256" key="10">
    <source>
        <dbReference type="SAM" id="MobiDB-lite"/>
    </source>
</evidence>
<evidence type="ECO:0000256" key="4">
    <source>
        <dbReference type="ARBA" id="ARBA00022692"/>
    </source>
</evidence>
<accession>A0A8C6WIN0</accession>
<dbReference type="SUPFAM" id="SSF53448">
    <property type="entry name" value="Nucleotide-diphospho-sugar transferases"/>
    <property type="match status" value="1"/>
</dbReference>
<keyword evidence="5 9" id="KW-0735">Signal-anchor</keyword>
<reference evidence="12" key="1">
    <citation type="submission" date="2025-08" db="UniProtKB">
        <authorList>
            <consortium name="Ensembl"/>
        </authorList>
    </citation>
    <scope>IDENTIFICATION</scope>
</reference>
<dbReference type="Ensembl" id="ENSNMLT00000010986.1">
    <property type="protein sequence ID" value="ENSNMLP00000009724.1"/>
    <property type="gene ID" value="ENSNMLG00000006756.1"/>
</dbReference>
<evidence type="ECO:0000256" key="6">
    <source>
        <dbReference type="ARBA" id="ARBA00022989"/>
    </source>
</evidence>
<evidence type="ECO:0000256" key="3">
    <source>
        <dbReference type="ARBA" id="ARBA00022679"/>
    </source>
</evidence>
<keyword evidence="13" id="KW-1185">Reference proteome</keyword>
<dbReference type="AlphaFoldDB" id="A0A8C6WIN0"/>
<comment type="catalytic activity">
    <reaction evidence="9">
        <text>an N-acetyl-beta-D-glucosaminyl derivative + UDP-N-acetyl-alpha-D-galactosamine = an N-acetyl-beta-D-galactosaminyl-(1-&gt;4)-N-acetyl-beta-D-glucosaminyl derivative + UDP + H(+)</text>
        <dbReference type="Rhea" id="RHEA:20493"/>
        <dbReference type="ChEBI" id="CHEBI:15378"/>
        <dbReference type="ChEBI" id="CHEBI:58223"/>
        <dbReference type="ChEBI" id="CHEBI:61631"/>
        <dbReference type="ChEBI" id="CHEBI:67138"/>
        <dbReference type="ChEBI" id="CHEBI:138027"/>
        <dbReference type="EC" id="2.4.1.244"/>
    </reaction>
</comment>
<dbReference type="GO" id="GO:0033842">
    <property type="term" value="F:N-acetyl-beta-glucosaminyl-derivative 4-beta-N-acetylgalactosaminyltransferase activity"/>
    <property type="evidence" value="ECO:0007669"/>
    <property type="project" value="UniProtKB-EC"/>
</dbReference>
<keyword evidence="4" id="KW-0812">Transmembrane</keyword>
<feature type="region of interest" description="Disordered" evidence="10">
    <location>
        <begin position="227"/>
        <end position="247"/>
    </location>
</feature>
<dbReference type="InterPro" id="IPR029044">
    <property type="entry name" value="Nucleotide-diphossugar_trans"/>
</dbReference>
<organism evidence="12 13">
    <name type="scientific">Neogobius melanostomus</name>
    <name type="common">round goby</name>
    <dbReference type="NCBI Taxonomy" id="47308"/>
    <lineage>
        <taxon>Eukaryota</taxon>
        <taxon>Metazoa</taxon>
        <taxon>Chordata</taxon>
        <taxon>Craniata</taxon>
        <taxon>Vertebrata</taxon>
        <taxon>Euteleostomi</taxon>
        <taxon>Actinopterygii</taxon>
        <taxon>Neopterygii</taxon>
        <taxon>Teleostei</taxon>
        <taxon>Neoteleostei</taxon>
        <taxon>Acanthomorphata</taxon>
        <taxon>Gobiaria</taxon>
        <taxon>Gobiiformes</taxon>
        <taxon>Gobioidei</taxon>
        <taxon>Gobiidae</taxon>
        <taxon>Benthophilinae</taxon>
        <taxon>Neogobiini</taxon>
        <taxon>Neogobius</taxon>
    </lineage>
</organism>
<evidence type="ECO:0000313" key="13">
    <source>
        <dbReference type="Proteomes" id="UP000694523"/>
    </source>
</evidence>
<dbReference type="InterPro" id="IPR011658">
    <property type="entry name" value="PA14_dom"/>
</dbReference>
<dbReference type="Proteomes" id="UP000694523">
    <property type="component" value="Unplaced"/>
</dbReference>
<keyword evidence="3 9" id="KW-0808">Transferase</keyword>
<dbReference type="Gene3D" id="3.90.550.10">
    <property type="entry name" value="Spore Coat Polysaccharide Biosynthesis Protein SpsA, Chain A"/>
    <property type="match status" value="1"/>
</dbReference>
<sequence>TRLFLHKRLFTLYKLHRLTVQLVKSRLWLSLGDLMFGNYMGQANLHVFDEWCGSTTDSLRNNVHFPLHPHIRTTVKALAVAPQQINYGLRIFGYLHPPADGEYVFALSSHDNSELWLSSDQSPLNLLLRAWVGKTGAEWTAPGEYDKFLHQTSTSIRLSNQTRYFFEVILKQNNQGTDHVVVAVSTQSRQTISFLNIVESRHFLLFCSTDESSLMIGDIAHIPQTAASHERNNVQKPNSAPDMQREDPRDTFYQVPMINSTLLSGLLPDCVYKPSYTINGYKLERYQGLDYVHLSYIYPNDHTRLTHLDTETTCYYRIKPQSFNSYMNVTKPLVHKGKPAAHSTIKPPKTEVHIEDKVDAVEPSELGDLSLDQWDWEEPIVQSMPVEANSNEKTKWTQTFKINNLGYQGQQSHALNMKCRLTGNIQIQEAEVQAIVEAYMDKFNQTHRGWTLERMVNVVMNVDVRNGKRYLLELEVREESGVLLRLSQYIYALKSTPSPPEKQLKLCNPVGFRWTPEAVVHFVIPVKNQARWVHLLIRDVENLVKDTGDLNFNLILTDFKSTDMNIEEALAKSKIPRYQYKKLNGNFERSRGLQEGINLIKDPHSIVFLFDLHIRFPSSIIDLIRKHCVEASPMDARGLWEVQGFGLLGIYKSDLDRVGGMNTREFKDRWGGEDWELLDRILEGGLEVERFYMRNFYHHFHTKRGMWMSNHS</sequence>
<evidence type="ECO:0000256" key="7">
    <source>
        <dbReference type="ARBA" id="ARBA00023034"/>
    </source>
</evidence>
<dbReference type="PANTHER" id="PTHR12369:SF15">
    <property type="entry name" value="BETA-1,4-N-ACETYLGALACTOSAMINYLTRANSFERASE 3"/>
    <property type="match status" value="1"/>
</dbReference>
<evidence type="ECO:0000256" key="9">
    <source>
        <dbReference type="RuleBase" id="RU364016"/>
    </source>
</evidence>
<evidence type="ECO:0000256" key="1">
    <source>
        <dbReference type="ARBA" id="ARBA00004447"/>
    </source>
</evidence>
<reference evidence="12" key="2">
    <citation type="submission" date="2025-09" db="UniProtKB">
        <authorList>
            <consortium name="Ensembl"/>
        </authorList>
    </citation>
    <scope>IDENTIFICATION</scope>
</reference>
<evidence type="ECO:0000259" key="11">
    <source>
        <dbReference type="PROSITE" id="PS51820"/>
    </source>
</evidence>
<dbReference type="SMART" id="SM00758">
    <property type="entry name" value="PA14"/>
    <property type="match status" value="1"/>
</dbReference>
<keyword evidence="6" id="KW-1133">Transmembrane helix</keyword>
<keyword evidence="7 9" id="KW-0333">Golgi apparatus</keyword>
<name>A0A8C6WIN0_9GOBI</name>
<dbReference type="Pfam" id="PF07691">
    <property type="entry name" value="PA14"/>
    <property type="match status" value="1"/>
</dbReference>
<evidence type="ECO:0000256" key="2">
    <source>
        <dbReference type="ARBA" id="ARBA00009239"/>
    </source>
</evidence>
<dbReference type="PROSITE" id="PS51820">
    <property type="entry name" value="PA14"/>
    <property type="match status" value="1"/>
</dbReference>